<sequence length="447" mass="52344">MNPGPPLSYESLKTVLQYMDPNLRIRLFINCPLIRSAEKVVPLKIKKLELSHRWIAIDDTRYTVGIYKKYPAGTCPPRVERENEFGGLATDLDQHGYEDWPGRLQLRPGDVDVRGPFEIVNETGYRQIQGFEIRAKEKKLPDLQERLEYVESLGPINDHFTLSYNHSDIEIIVKYFKEGKTTTDATSHFKVRKEFEHARARAYSELKNRVLNTKAILQQWYARRDGLPVPFESYIMLTISNNKREKKEKVEFVKYEKRLPEALNYLVHRIFENRRHPVAVKLLIPKSEILRLTPGLRMEIEEMNFDGGSYRAFDDIAAYIEESSYPLKSVKACVYHPSIFQHTMLRSAKHLVVRGIGSFEWLPIFLNLENHKVHIIWNYLRETMPVDDYMTLIRHWVSSGKDVGASFRQPLKVEKGAELETNNFHLEVFKEIKAQFKNSISGHRYIF</sequence>
<dbReference type="EMBL" id="DS268684">
    <property type="protein sequence ID" value="EFO98387.1"/>
    <property type="molecule type" value="Genomic_DNA"/>
</dbReference>
<accession>E3NHS6</accession>
<evidence type="ECO:0000313" key="2">
    <source>
        <dbReference type="Proteomes" id="UP000008281"/>
    </source>
</evidence>
<dbReference type="HOGENOM" id="CLU_042576_0_0_1"/>
<reference evidence="1" key="1">
    <citation type="submission" date="2007-07" db="EMBL/GenBank/DDBJ databases">
        <title>PCAP assembly of the Caenorhabditis remanei genome.</title>
        <authorList>
            <consortium name="The Caenorhabditis remanei Sequencing Consortium"/>
            <person name="Wilson R.K."/>
        </authorList>
    </citation>
    <scope>NUCLEOTIDE SEQUENCE [LARGE SCALE GENOMIC DNA]</scope>
    <source>
        <strain evidence="1">PB4641</strain>
    </source>
</reference>
<dbReference type="OMA" id="RNDGILE"/>
<dbReference type="Pfam" id="PF12078">
    <property type="entry name" value="DUF3557"/>
    <property type="match status" value="1"/>
</dbReference>
<name>E3NHS6_CAERE</name>
<dbReference type="InParanoid" id="E3NHS6"/>
<organism evidence="2">
    <name type="scientific">Caenorhabditis remanei</name>
    <name type="common">Caenorhabditis vulgaris</name>
    <dbReference type="NCBI Taxonomy" id="31234"/>
    <lineage>
        <taxon>Eukaryota</taxon>
        <taxon>Metazoa</taxon>
        <taxon>Ecdysozoa</taxon>
        <taxon>Nematoda</taxon>
        <taxon>Chromadorea</taxon>
        <taxon>Rhabditida</taxon>
        <taxon>Rhabditina</taxon>
        <taxon>Rhabditomorpha</taxon>
        <taxon>Rhabditoidea</taxon>
        <taxon>Rhabditidae</taxon>
        <taxon>Peloderinae</taxon>
        <taxon>Caenorhabditis</taxon>
    </lineage>
</organism>
<protein>
    <submittedName>
        <fullName evidence="1">Uncharacterized protein</fullName>
    </submittedName>
</protein>
<dbReference type="AlphaFoldDB" id="E3NHS6"/>
<dbReference type="Proteomes" id="UP000008281">
    <property type="component" value="Unassembled WGS sequence"/>
</dbReference>
<evidence type="ECO:0000313" key="1">
    <source>
        <dbReference type="EMBL" id="EFO98387.1"/>
    </source>
</evidence>
<dbReference type="eggNOG" id="ENOG502TJRA">
    <property type="taxonomic scope" value="Eukaryota"/>
</dbReference>
<proteinExistence type="predicted"/>
<dbReference type="PANTHER" id="PTHR31379">
    <property type="entry name" value="F-BOX C PROTEIN-RELATED-RELATED"/>
    <property type="match status" value="1"/>
</dbReference>
<keyword evidence="2" id="KW-1185">Reference proteome</keyword>
<dbReference type="PANTHER" id="PTHR31379:SF1">
    <property type="entry name" value="F-BOX C PROTEIN-RELATED"/>
    <property type="match status" value="1"/>
</dbReference>
<gene>
    <name evidence="1" type="ORF">CRE_23748</name>
</gene>
<dbReference type="InterPro" id="IPR021942">
    <property type="entry name" value="DUF3557"/>
</dbReference>
<dbReference type="OrthoDB" id="5907353at2759"/>